<feature type="repeat" description="ANK" evidence="3">
    <location>
        <begin position="380"/>
        <end position="412"/>
    </location>
</feature>
<sequence length="903" mass="101854">MKFGKYISSVSQEWATHYYINYKGLKKIISSHEVSLPGDESNKTAFFYRLERELEKVNTFYLQKEVEFKLRLETLNKKKQKAKERNTLENIKEAFLQFQLDLAKLQKFVQLNATGFRKILKKWDKRAKSSTKEIYLSRQIEVQPCFNTEVLTDLADQCASTLIELDKLLETSLESTNSKHLLRHALSEIQPILTHQHHLELKEWLKKDYNLDKEFYSKCFLSFCTETSIECLLVLLEYGVDLNLTDDISDATCLHELAIEGKLEIIKLVVERGGDINAVDVYGRTPLHYSCLYGHDEVTLFLLSKGANVNAIDRDENSPLINAIIGGHTKCAYTLIEQGASIEPVTPNGSIPLSIACQYGHLEIVDLLLSKNVSLLTDLDGLDPLHIACREGKDVITKRLIDFKSDIEKKDSFYGWSAVFFAAQEGHLECIRILLDAGCDISTKDQEGWLPWTYALYRGHVKVAALLKVKQDVIMEEVKTKPLAPSEVFLGEPMNLDKVGDLDIEDIPSLSLPPPIIPLRIYGHHYLDNKVMVQIQIGEYGGCCRKEPVNLFGSRQLSSLRLKITCKPEVDLALFANLPLKDAITPFNWTVDDLSLISFEFDIYPAFGTKAIGRASCTNTQLLSILKTSRDGIQGKEIIVSIFDSHLKVIGDFCFSASIIKPFNHPSLLIGGKIETYWKSTTVVSNPNPKTSTEPIHSLITASSLAEEYVELVVQSTKDGQLVVYPHSYVLVNGLNIPLNFLDFQQAKSLFEQSNPPKLFTASGNPSDLASSIYQSFMTFEQVLKVSLFLIQRLPTSIGVSVILKYPSQDQLDIGLDMNLFVDSILQIVYDHSNQRSIIFSSFNQSLCTIMNWKQPNYGVFFRTYCGFQNDSSIKEAVKFCKKCDLLGMICFAQPFVTISNAG</sequence>
<evidence type="ECO:0000313" key="7">
    <source>
        <dbReference type="EMBL" id="KAJ3256726.1"/>
    </source>
</evidence>
<dbReference type="InterPro" id="IPR002110">
    <property type="entry name" value="Ankyrin_rpt"/>
</dbReference>
<evidence type="ECO:0000259" key="5">
    <source>
        <dbReference type="PROSITE" id="PS51382"/>
    </source>
</evidence>
<dbReference type="SUPFAM" id="SSF48403">
    <property type="entry name" value="Ankyrin repeat"/>
    <property type="match status" value="1"/>
</dbReference>
<evidence type="ECO:0000256" key="1">
    <source>
        <dbReference type="ARBA" id="ARBA00022737"/>
    </source>
</evidence>
<dbReference type="Pfam" id="PF12796">
    <property type="entry name" value="Ank_2"/>
    <property type="match status" value="2"/>
</dbReference>
<dbReference type="Pfam" id="PF03105">
    <property type="entry name" value="SPX"/>
    <property type="match status" value="1"/>
</dbReference>
<dbReference type="InterPro" id="IPR057506">
    <property type="entry name" value="C2_GPCPD1"/>
</dbReference>
<dbReference type="PANTHER" id="PTHR24198">
    <property type="entry name" value="ANKYRIN REPEAT AND PROTEIN KINASE DOMAIN-CONTAINING PROTEIN"/>
    <property type="match status" value="1"/>
</dbReference>
<dbReference type="Proteomes" id="UP001210925">
    <property type="component" value="Unassembled WGS sequence"/>
</dbReference>
<dbReference type="InterPro" id="IPR017946">
    <property type="entry name" value="PLC-like_Pdiesterase_TIM-brl"/>
</dbReference>
<evidence type="ECO:0000256" key="2">
    <source>
        <dbReference type="ARBA" id="ARBA00023043"/>
    </source>
</evidence>
<dbReference type="PROSITE" id="PS51382">
    <property type="entry name" value="SPX"/>
    <property type="match status" value="1"/>
</dbReference>
<proteinExistence type="predicted"/>
<dbReference type="PRINTS" id="PR01415">
    <property type="entry name" value="ANKYRIN"/>
</dbReference>
<dbReference type="AlphaFoldDB" id="A0AAD5Y2W9"/>
<protein>
    <submittedName>
        <fullName evidence="7">Phosphate system positive regulatory protein pho81</fullName>
    </submittedName>
</protein>
<reference evidence="7" key="1">
    <citation type="submission" date="2020-05" db="EMBL/GenBank/DDBJ databases">
        <title>Phylogenomic resolution of chytrid fungi.</title>
        <authorList>
            <person name="Stajich J.E."/>
            <person name="Amses K."/>
            <person name="Simmons R."/>
            <person name="Seto K."/>
            <person name="Myers J."/>
            <person name="Bonds A."/>
            <person name="Quandt C.A."/>
            <person name="Barry K."/>
            <person name="Liu P."/>
            <person name="Grigoriev I."/>
            <person name="Longcore J.E."/>
            <person name="James T.Y."/>
        </authorList>
    </citation>
    <scope>NUCLEOTIDE SEQUENCE</scope>
    <source>
        <strain evidence="7">PLAUS21</strain>
    </source>
</reference>
<dbReference type="PROSITE" id="PS50297">
    <property type="entry name" value="ANK_REP_REGION"/>
    <property type="match status" value="5"/>
</dbReference>
<organism evidence="7 8">
    <name type="scientific">Boothiomyces macroporosus</name>
    <dbReference type="NCBI Taxonomy" id="261099"/>
    <lineage>
        <taxon>Eukaryota</taxon>
        <taxon>Fungi</taxon>
        <taxon>Fungi incertae sedis</taxon>
        <taxon>Chytridiomycota</taxon>
        <taxon>Chytridiomycota incertae sedis</taxon>
        <taxon>Chytridiomycetes</taxon>
        <taxon>Rhizophydiales</taxon>
        <taxon>Terramycetaceae</taxon>
        <taxon>Boothiomyces</taxon>
    </lineage>
</organism>
<gene>
    <name evidence="7" type="primary">PHO81</name>
    <name evidence="7" type="ORF">HK103_005221</name>
</gene>
<dbReference type="CDD" id="cd14483">
    <property type="entry name" value="SPX_PHO81_NUC-2_like"/>
    <property type="match status" value="1"/>
</dbReference>
<feature type="domain" description="GP-PDE" evidence="6">
    <location>
        <begin position="671"/>
        <end position="903"/>
    </location>
</feature>
<feature type="repeat" description="ANK" evidence="3">
    <location>
        <begin position="414"/>
        <end position="446"/>
    </location>
</feature>
<dbReference type="PANTHER" id="PTHR24198:SF165">
    <property type="entry name" value="ANKYRIN REPEAT-CONTAINING PROTEIN-RELATED"/>
    <property type="match status" value="1"/>
</dbReference>
<dbReference type="GO" id="GO:0008081">
    <property type="term" value="F:phosphoric diester hydrolase activity"/>
    <property type="evidence" value="ECO:0007669"/>
    <property type="project" value="InterPro"/>
</dbReference>
<feature type="domain" description="SPX" evidence="5">
    <location>
        <begin position="1"/>
        <end position="137"/>
    </location>
</feature>
<feature type="repeat" description="ANK" evidence="3">
    <location>
        <begin position="348"/>
        <end position="375"/>
    </location>
</feature>
<evidence type="ECO:0000313" key="8">
    <source>
        <dbReference type="Proteomes" id="UP001210925"/>
    </source>
</evidence>
<dbReference type="Pfam" id="PF25329">
    <property type="entry name" value="C2_GDE1"/>
    <property type="match status" value="1"/>
</dbReference>
<keyword evidence="1" id="KW-0677">Repeat</keyword>
<dbReference type="Pfam" id="PF00023">
    <property type="entry name" value="Ank"/>
    <property type="match status" value="1"/>
</dbReference>
<dbReference type="InterPro" id="IPR030395">
    <property type="entry name" value="GP_PDE_dom"/>
</dbReference>
<feature type="repeat" description="ANK" evidence="3">
    <location>
        <begin position="249"/>
        <end position="281"/>
    </location>
</feature>
<dbReference type="InterPro" id="IPR036770">
    <property type="entry name" value="Ankyrin_rpt-contain_sf"/>
</dbReference>
<feature type="coiled-coil region" evidence="4">
    <location>
        <begin position="65"/>
        <end position="92"/>
    </location>
</feature>
<dbReference type="PROSITE" id="PS51704">
    <property type="entry name" value="GP_PDE"/>
    <property type="match status" value="1"/>
</dbReference>
<accession>A0AAD5Y2W9</accession>
<dbReference type="Gene3D" id="3.20.20.190">
    <property type="entry name" value="Phosphatidylinositol (PI) phosphodiesterase"/>
    <property type="match status" value="1"/>
</dbReference>
<dbReference type="Pfam" id="PF03009">
    <property type="entry name" value="GDPD"/>
    <property type="match status" value="1"/>
</dbReference>
<feature type="repeat" description="ANK" evidence="3">
    <location>
        <begin position="282"/>
        <end position="314"/>
    </location>
</feature>
<comment type="caution">
    <text evidence="7">The sequence shown here is derived from an EMBL/GenBank/DDBJ whole genome shotgun (WGS) entry which is preliminary data.</text>
</comment>
<dbReference type="EMBL" id="JADGKB010000047">
    <property type="protein sequence ID" value="KAJ3256726.1"/>
    <property type="molecule type" value="Genomic_DNA"/>
</dbReference>
<dbReference type="SMART" id="SM00248">
    <property type="entry name" value="ANK"/>
    <property type="match status" value="8"/>
</dbReference>
<name>A0AAD5Y2W9_9FUNG</name>
<keyword evidence="2 3" id="KW-0040">ANK repeat</keyword>
<dbReference type="GO" id="GO:0006629">
    <property type="term" value="P:lipid metabolic process"/>
    <property type="evidence" value="ECO:0007669"/>
    <property type="project" value="InterPro"/>
</dbReference>
<keyword evidence="4" id="KW-0175">Coiled coil</keyword>
<evidence type="ECO:0000259" key="6">
    <source>
        <dbReference type="PROSITE" id="PS51704"/>
    </source>
</evidence>
<evidence type="ECO:0000256" key="4">
    <source>
        <dbReference type="SAM" id="Coils"/>
    </source>
</evidence>
<dbReference type="InterPro" id="IPR004331">
    <property type="entry name" value="SPX_dom"/>
</dbReference>
<keyword evidence="8" id="KW-1185">Reference proteome</keyword>
<evidence type="ECO:0000256" key="3">
    <source>
        <dbReference type="PROSITE-ProRule" id="PRU00023"/>
    </source>
</evidence>
<dbReference type="PROSITE" id="PS50088">
    <property type="entry name" value="ANK_REPEAT"/>
    <property type="match status" value="5"/>
</dbReference>
<dbReference type="SUPFAM" id="SSF51695">
    <property type="entry name" value="PLC-like phosphodiesterases"/>
    <property type="match status" value="1"/>
</dbReference>
<dbReference type="Gene3D" id="1.25.40.20">
    <property type="entry name" value="Ankyrin repeat-containing domain"/>
    <property type="match status" value="1"/>
</dbReference>